<feature type="domain" description="Ketosynthase family 3 (KS3)" evidence="5">
    <location>
        <begin position="35"/>
        <end position="448"/>
    </location>
</feature>
<sequence length="494" mass="52614">MVTANDQKLVAALRSSVKETERLRDQVRKLTSAAREPIAVVGMACRYPGGVGSPEDLWQLVSEGRDGVSEFPRDRGWGVERLYDPELSRPDTSYVREGGFLHDAAEFDPVFFGISPREALTMDPQQRLLLETSWEALERAGIVPSTLKGSQTGVFAGLMYHDYARSAVSGSVVSGRVSYALGLEGPSAVVDTACSSSLVSLHLAVQSLRREECSLALAGGVTVMATPGMFSEFSRQGALSRGARCRSYAGAADGTGWSEGVGVLVLERLSDARRNGHEIVAVIRGSAVNQDGASNGFTAPNGPAQERVIRQALASARLSPADVDAVEGHGTGTTLGDPIEAQALLETYGQDRPENGEPLWLGSLKSNIGHAQAAAGVGGIIKMVMAMRKGIMPRTIHVDEPSPHVDWSAGAVKLLTEERRWERNGRPRRAAVSSFGMSGTNAHVIVEEAPEVEAPAEIPQSGVSLVAVPWVVSAKSVEALRAQAGRLVSFVRER</sequence>
<comment type="cofactor">
    <cofactor evidence="1">
        <name>pantetheine 4'-phosphate</name>
        <dbReference type="ChEBI" id="CHEBI:47942"/>
    </cofactor>
</comment>
<dbReference type="InterPro" id="IPR015083">
    <property type="entry name" value="NorB/c/GfsB-D-like_docking"/>
</dbReference>
<keyword evidence="3" id="KW-0511">Multifunctional enzyme</keyword>
<evidence type="ECO:0000256" key="4">
    <source>
        <dbReference type="ARBA" id="ARBA00023315"/>
    </source>
</evidence>
<dbReference type="InterPro" id="IPR050091">
    <property type="entry name" value="PKS_NRPS_Biosynth_Enz"/>
</dbReference>
<dbReference type="Pfam" id="PF02801">
    <property type="entry name" value="Ketoacyl-synt_C"/>
    <property type="match status" value="1"/>
</dbReference>
<dbReference type="GO" id="GO:0031177">
    <property type="term" value="F:phosphopantetheine binding"/>
    <property type="evidence" value="ECO:0007669"/>
    <property type="project" value="UniProtKB-ARBA"/>
</dbReference>
<proteinExistence type="predicted"/>
<name>A0A286EB14_9ACTN</name>
<dbReference type="CDD" id="cd00833">
    <property type="entry name" value="PKS"/>
    <property type="match status" value="1"/>
</dbReference>
<dbReference type="InterPro" id="IPR014030">
    <property type="entry name" value="Ketoacyl_synth_N"/>
</dbReference>
<dbReference type="Pfam" id="PF08990">
    <property type="entry name" value="Docking"/>
    <property type="match status" value="1"/>
</dbReference>
<reference evidence="6 7" key="1">
    <citation type="submission" date="2017-09" db="EMBL/GenBank/DDBJ databases">
        <authorList>
            <person name="Ehlers B."/>
            <person name="Leendertz F.H."/>
        </authorList>
    </citation>
    <scope>NUCLEOTIDE SEQUENCE [LARGE SCALE GENOMIC DNA]</scope>
    <source>
        <strain evidence="6 7">CGMCC 4.7095</strain>
    </source>
</reference>
<dbReference type="InterPro" id="IPR016039">
    <property type="entry name" value="Thiolase-like"/>
</dbReference>
<dbReference type="PROSITE" id="PS52004">
    <property type="entry name" value="KS3_2"/>
    <property type="match status" value="1"/>
</dbReference>
<dbReference type="PANTHER" id="PTHR43775">
    <property type="entry name" value="FATTY ACID SYNTHASE"/>
    <property type="match status" value="1"/>
</dbReference>
<keyword evidence="7" id="KW-1185">Reference proteome</keyword>
<dbReference type="EMBL" id="OCNE01000057">
    <property type="protein sequence ID" value="SOD68102.1"/>
    <property type="molecule type" value="Genomic_DNA"/>
</dbReference>
<dbReference type="Pfam" id="PF16197">
    <property type="entry name" value="KAsynt_C_assoc"/>
    <property type="match status" value="1"/>
</dbReference>
<evidence type="ECO:0000256" key="1">
    <source>
        <dbReference type="ARBA" id="ARBA00001957"/>
    </source>
</evidence>
<feature type="non-terminal residue" evidence="6">
    <location>
        <position position="494"/>
    </location>
</feature>
<dbReference type="InterPro" id="IPR018201">
    <property type="entry name" value="Ketoacyl_synth_AS"/>
</dbReference>
<dbReference type="InterPro" id="IPR020841">
    <property type="entry name" value="PKS_Beta-ketoAc_synthase_dom"/>
</dbReference>
<dbReference type="PROSITE" id="PS00606">
    <property type="entry name" value="KS3_1"/>
    <property type="match status" value="1"/>
</dbReference>
<dbReference type="SMART" id="SM00825">
    <property type="entry name" value="PKS_KS"/>
    <property type="match status" value="1"/>
</dbReference>
<dbReference type="InterPro" id="IPR032821">
    <property type="entry name" value="PKS_assoc"/>
</dbReference>
<evidence type="ECO:0000313" key="7">
    <source>
        <dbReference type="Proteomes" id="UP000219072"/>
    </source>
</evidence>
<organism evidence="6 7">
    <name type="scientific">Streptomyces zhaozhouensis</name>
    <dbReference type="NCBI Taxonomy" id="1300267"/>
    <lineage>
        <taxon>Bacteria</taxon>
        <taxon>Bacillati</taxon>
        <taxon>Actinomycetota</taxon>
        <taxon>Actinomycetes</taxon>
        <taxon>Kitasatosporales</taxon>
        <taxon>Streptomycetaceae</taxon>
        <taxon>Streptomyces</taxon>
    </lineage>
</organism>
<protein>
    <submittedName>
        <fullName evidence="6">Ketoacyl-synthetase C-terminal extension</fullName>
    </submittedName>
</protein>
<dbReference type="Gene3D" id="3.30.70.3290">
    <property type="match status" value="1"/>
</dbReference>
<evidence type="ECO:0000256" key="3">
    <source>
        <dbReference type="ARBA" id="ARBA00023268"/>
    </source>
</evidence>
<evidence type="ECO:0000313" key="6">
    <source>
        <dbReference type="EMBL" id="SOD68102.1"/>
    </source>
</evidence>
<keyword evidence="2" id="KW-0808">Transferase</keyword>
<dbReference type="GO" id="GO:0033068">
    <property type="term" value="P:macrolide biosynthetic process"/>
    <property type="evidence" value="ECO:0007669"/>
    <property type="project" value="UniProtKB-ARBA"/>
</dbReference>
<keyword evidence="4" id="KW-0012">Acyltransferase</keyword>
<dbReference type="SUPFAM" id="SSF53901">
    <property type="entry name" value="Thiolase-like"/>
    <property type="match status" value="1"/>
</dbReference>
<dbReference type="AlphaFoldDB" id="A0A286EB14"/>
<dbReference type="GO" id="GO:0004312">
    <property type="term" value="F:fatty acid synthase activity"/>
    <property type="evidence" value="ECO:0007669"/>
    <property type="project" value="TreeGrafter"/>
</dbReference>
<evidence type="ECO:0000259" key="5">
    <source>
        <dbReference type="PROSITE" id="PS52004"/>
    </source>
</evidence>
<dbReference type="Pfam" id="PF00109">
    <property type="entry name" value="ketoacyl-synt"/>
    <property type="match status" value="1"/>
</dbReference>
<dbReference type="Proteomes" id="UP000219072">
    <property type="component" value="Unassembled WGS sequence"/>
</dbReference>
<dbReference type="FunFam" id="3.40.47.10:FF:000019">
    <property type="entry name" value="Polyketide synthase type I"/>
    <property type="match status" value="1"/>
</dbReference>
<dbReference type="Gene3D" id="3.40.47.10">
    <property type="match status" value="1"/>
</dbReference>
<accession>A0A286EB14</accession>
<gene>
    <name evidence="6" type="ORF">SAMN06297387_1571</name>
</gene>
<evidence type="ECO:0000256" key="2">
    <source>
        <dbReference type="ARBA" id="ARBA00022679"/>
    </source>
</evidence>
<dbReference type="GO" id="GO:0004315">
    <property type="term" value="F:3-oxoacyl-[acyl-carrier-protein] synthase activity"/>
    <property type="evidence" value="ECO:0007669"/>
    <property type="project" value="InterPro"/>
</dbReference>
<dbReference type="PANTHER" id="PTHR43775:SF51">
    <property type="entry name" value="INACTIVE PHENOLPHTHIOCEROL SYNTHESIS POLYKETIDE SYNTHASE TYPE I PKS1-RELATED"/>
    <property type="match status" value="1"/>
</dbReference>
<dbReference type="InterPro" id="IPR014031">
    <property type="entry name" value="Ketoacyl_synth_C"/>
</dbReference>
<dbReference type="GO" id="GO:0006633">
    <property type="term" value="P:fatty acid biosynthetic process"/>
    <property type="evidence" value="ECO:0007669"/>
    <property type="project" value="InterPro"/>
</dbReference>